<gene>
    <name evidence="1" type="ORF">BCR33DRAFT_491256</name>
</gene>
<protein>
    <submittedName>
        <fullName evidence="1">Uncharacterized protein</fullName>
    </submittedName>
</protein>
<accession>A0A1Y2BPA4</accession>
<evidence type="ECO:0000313" key="2">
    <source>
        <dbReference type="Proteomes" id="UP000193642"/>
    </source>
</evidence>
<name>A0A1Y2BPA4_9FUNG</name>
<dbReference type="Proteomes" id="UP000193642">
    <property type="component" value="Unassembled WGS sequence"/>
</dbReference>
<proteinExistence type="predicted"/>
<organism evidence="1 2">
    <name type="scientific">Rhizoclosmatium globosum</name>
    <dbReference type="NCBI Taxonomy" id="329046"/>
    <lineage>
        <taxon>Eukaryota</taxon>
        <taxon>Fungi</taxon>
        <taxon>Fungi incertae sedis</taxon>
        <taxon>Chytridiomycota</taxon>
        <taxon>Chytridiomycota incertae sedis</taxon>
        <taxon>Chytridiomycetes</taxon>
        <taxon>Chytridiales</taxon>
        <taxon>Chytriomycetaceae</taxon>
        <taxon>Rhizoclosmatium</taxon>
    </lineage>
</organism>
<dbReference type="InterPro" id="IPR029045">
    <property type="entry name" value="ClpP/crotonase-like_dom_sf"/>
</dbReference>
<dbReference type="SUPFAM" id="SSF52096">
    <property type="entry name" value="ClpP/crotonase"/>
    <property type="match status" value="1"/>
</dbReference>
<dbReference type="AlphaFoldDB" id="A0A1Y2BPA4"/>
<dbReference type="Gene3D" id="3.90.226.10">
    <property type="entry name" value="2-enoyl-CoA Hydratase, Chain A, domain 1"/>
    <property type="match status" value="1"/>
</dbReference>
<keyword evidence="2" id="KW-1185">Reference proteome</keyword>
<sequence>MSWCDLRVMANTARAGYLQTKMGVVTGWGGASRLRSLLGPSAALSLLTSPRILPPECLSRGLITQHPIMRISQP</sequence>
<comment type="caution">
    <text evidence="1">The sequence shown here is derived from an EMBL/GenBank/DDBJ whole genome shotgun (WGS) entry which is preliminary data.</text>
</comment>
<evidence type="ECO:0000313" key="1">
    <source>
        <dbReference type="EMBL" id="ORY35985.1"/>
    </source>
</evidence>
<reference evidence="1 2" key="1">
    <citation type="submission" date="2016-07" db="EMBL/GenBank/DDBJ databases">
        <title>Pervasive Adenine N6-methylation of Active Genes in Fungi.</title>
        <authorList>
            <consortium name="DOE Joint Genome Institute"/>
            <person name="Mondo S.J."/>
            <person name="Dannebaum R.O."/>
            <person name="Kuo R.C."/>
            <person name="Labutti K."/>
            <person name="Haridas S."/>
            <person name="Kuo A."/>
            <person name="Salamov A."/>
            <person name="Ahrendt S.R."/>
            <person name="Lipzen A."/>
            <person name="Sullivan W."/>
            <person name="Andreopoulos W.B."/>
            <person name="Clum A."/>
            <person name="Lindquist E."/>
            <person name="Daum C."/>
            <person name="Ramamoorthy G.K."/>
            <person name="Gryganskyi A."/>
            <person name="Culley D."/>
            <person name="Magnuson J.K."/>
            <person name="James T.Y."/>
            <person name="O'Malley M.A."/>
            <person name="Stajich J.E."/>
            <person name="Spatafora J.W."/>
            <person name="Visel A."/>
            <person name="Grigoriev I.V."/>
        </authorList>
    </citation>
    <scope>NUCLEOTIDE SEQUENCE [LARGE SCALE GENOMIC DNA]</scope>
    <source>
        <strain evidence="1 2">JEL800</strain>
    </source>
</reference>
<dbReference type="EMBL" id="MCGO01000059">
    <property type="protein sequence ID" value="ORY35985.1"/>
    <property type="molecule type" value="Genomic_DNA"/>
</dbReference>